<proteinExistence type="predicted"/>
<feature type="non-terminal residue" evidence="2">
    <location>
        <position position="283"/>
    </location>
</feature>
<dbReference type="Proteomes" id="UP000789901">
    <property type="component" value="Unassembled WGS sequence"/>
</dbReference>
<dbReference type="PANTHER" id="PTHR35871">
    <property type="entry name" value="EXPRESSED PROTEIN"/>
    <property type="match status" value="1"/>
</dbReference>
<reference evidence="2 3" key="1">
    <citation type="submission" date="2021-06" db="EMBL/GenBank/DDBJ databases">
        <authorList>
            <person name="Kallberg Y."/>
            <person name="Tangrot J."/>
            <person name="Rosling A."/>
        </authorList>
    </citation>
    <scope>NUCLEOTIDE SEQUENCE [LARGE SCALE GENOMIC DNA]</scope>
    <source>
        <strain evidence="2 3">120-4 pot B 10/14</strain>
    </source>
</reference>
<name>A0ABN7UUY1_GIGMA</name>
<protein>
    <submittedName>
        <fullName evidence="2">12814_t:CDS:1</fullName>
    </submittedName>
</protein>
<accession>A0ABN7UUY1</accession>
<keyword evidence="3" id="KW-1185">Reference proteome</keyword>
<evidence type="ECO:0000313" key="3">
    <source>
        <dbReference type="Proteomes" id="UP000789901"/>
    </source>
</evidence>
<gene>
    <name evidence="2" type="ORF">GMARGA_LOCUS10378</name>
</gene>
<evidence type="ECO:0000313" key="2">
    <source>
        <dbReference type="EMBL" id="CAG8670194.1"/>
    </source>
</evidence>
<feature type="compositionally biased region" description="Acidic residues" evidence="1">
    <location>
        <begin position="37"/>
        <end position="47"/>
    </location>
</feature>
<sequence length="283" mass="32360">MAVGSAHITDFFDKDNLDQDNESSEGSSLNESHQILESEESDLDNEQCQDAKIIEYKDKKKGNSSKIITMIHEKGSYRAQFIRRWATLCLKDNAIPPSFQGKHLSKFFLHDEDNNDKARVIIALDANKDGYWNGAIRIWAFDNSTIHMALAPDALNIKKMNMHSGGAQPKMRTTKWNSNDQEMGYPLNHPTKKLRGQPKEIKVILEERGLWRDGLLANCERCKKKEKGYTKAVDCYARRILANQPDFVNKRGAAKVYTRQKCDYSWTGLRHIEPEALDSVPVE</sequence>
<organism evidence="2 3">
    <name type="scientific">Gigaspora margarita</name>
    <dbReference type="NCBI Taxonomy" id="4874"/>
    <lineage>
        <taxon>Eukaryota</taxon>
        <taxon>Fungi</taxon>
        <taxon>Fungi incertae sedis</taxon>
        <taxon>Mucoromycota</taxon>
        <taxon>Glomeromycotina</taxon>
        <taxon>Glomeromycetes</taxon>
        <taxon>Diversisporales</taxon>
        <taxon>Gigasporaceae</taxon>
        <taxon>Gigaspora</taxon>
    </lineage>
</organism>
<evidence type="ECO:0000256" key="1">
    <source>
        <dbReference type="SAM" id="MobiDB-lite"/>
    </source>
</evidence>
<dbReference type="PANTHER" id="PTHR35871:SF1">
    <property type="entry name" value="CXC1-LIKE CYSTEINE CLUSTER ASSOCIATED WITH KDZ TRANSPOSASES DOMAIN-CONTAINING PROTEIN"/>
    <property type="match status" value="1"/>
</dbReference>
<feature type="region of interest" description="Disordered" evidence="1">
    <location>
        <begin position="14"/>
        <end position="47"/>
    </location>
</feature>
<dbReference type="EMBL" id="CAJVQB010005796">
    <property type="protein sequence ID" value="CAG8670194.1"/>
    <property type="molecule type" value="Genomic_DNA"/>
</dbReference>
<comment type="caution">
    <text evidence="2">The sequence shown here is derived from an EMBL/GenBank/DDBJ whole genome shotgun (WGS) entry which is preliminary data.</text>
</comment>